<keyword evidence="5" id="KW-0677">Repeat</keyword>
<dbReference type="HOGENOM" id="CLU_067218_4_3_9"/>
<evidence type="ECO:0000259" key="12">
    <source>
        <dbReference type="PROSITE" id="PS51379"/>
    </source>
</evidence>
<name>G9XPT9_DESHA</name>
<dbReference type="Proteomes" id="UP000004416">
    <property type="component" value="Unassembled WGS sequence"/>
</dbReference>
<keyword evidence="1" id="KW-1003">Cell membrane</keyword>
<evidence type="ECO:0000313" key="13">
    <source>
        <dbReference type="EMBL" id="EHL06308.1"/>
    </source>
</evidence>
<dbReference type="AlphaFoldDB" id="G9XPT9"/>
<keyword evidence="2" id="KW-0004">4Fe-4S</keyword>
<dbReference type="InterPro" id="IPR010226">
    <property type="entry name" value="NADH_quinone_OxRdtase_chainI"/>
</dbReference>
<evidence type="ECO:0000256" key="10">
    <source>
        <dbReference type="ARBA" id="ARBA00023075"/>
    </source>
</evidence>
<keyword evidence="8" id="KW-0411">Iron-sulfur</keyword>
<dbReference type="InterPro" id="IPR017900">
    <property type="entry name" value="4Fe4S_Fe_S_CS"/>
</dbReference>
<keyword evidence="10" id="KW-0830">Ubiquinone</keyword>
<comment type="caution">
    <text evidence="13">The sequence shown here is derived from an EMBL/GenBank/DDBJ whole genome shotgun (WGS) entry which is preliminary data.</text>
</comment>
<sequence>MEGDRVLGKGLLTGMGIVLKKMLGPNITEFYPEVMPNLPKTVRSSMGLEPDKCISCTLCALACPNKVITLTSEKDENNKKVLKTYHMDVGRCLFCGLCTEACPTNALTVTQEFENSVFYPEDLYWDMIERSKRNGKEGNE</sequence>
<dbReference type="PANTHER" id="PTHR10849">
    <property type="entry name" value="NADH DEHYDROGENASE UBIQUINONE IRON-SULFUR PROTEIN 8, MITOCHONDRIAL"/>
    <property type="match status" value="1"/>
</dbReference>
<dbReference type="PATRIC" id="fig|537010.4.peg.2797"/>
<feature type="domain" description="4Fe-4S ferredoxin-type" evidence="12">
    <location>
        <begin position="44"/>
        <end position="73"/>
    </location>
</feature>
<dbReference type="GO" id="GO:0051539">
    <property type="term" value="F:4 iron, 4 sulfur cluster binding"/>
    <property type="evidence" value="ECO:0007669"/>
    <property type="project" value="UniProtKB-KW"/>
</dbReference>
<keyword evidence="6" id="KW-1278">Translocase</keyword>
<evidence type="ECO:0000256" key="6">
    <source>
        <dbReference type="ARBA" id="ARBA00022967"/>
    </source>
</evidence>
<accession>G9XPT9</accession>
<evidence type="ECO:0000256" key="2">
    <source>
        <dbReference type="ARBA" id="ARBA00022485"/>
    </source>
</evidence>
<evidence type="ECO:0000313" key="14">
    <source>
        <dbReference type="Proteomes" id="UP000004416"/>
    </source>
</evidence>
<evidence type="ECO:0000256" key="5">
    <source>
        <dbReference type="ARBA" id="ARBA00022737"/>
    </source>
</evidence>
<dbReference type="SUPFAM" id="SSF54862">
    <property type="entry name" value="4Fe-4S ferredoxins"/>
    <property type="match status" value="1"/>
</dbReference>
<dbReference type="GO" id="GO:0016651">
    <property type="term" value="F:oxidoreductase activity, acting on NAD(P)H"/>
    <property type="evidence" value="ECO:0007669"/>
    <property type="project" value="InterPro"/>
</dbReference>
<dbReference type="PROSITE" id="PS51379">
    <property type="entry name" value="4FE4S_FER_2"/>
    <property type="match status" value="2"/>
</dbReference>
<evidence type="ECO:0000256" key="8">
    <source>
        <dbReference type="ARBA" id="ARBA00023014"/>
    </source>
</evidence>
<dbReference type="Gene3D" id="3.30.70.3270">
    <property type="match status" value="1"/>
</dbReference>
<proteinExistence type="predicted"/>
<dbReference type="EMBL" id="AFZX01000076">
    <property type="protein sequence ID" value="EHL06308.1"/>
    <property type="molecule type" value="Genomic_DNA"/>
</dbReference>
<dbReference type="InterPro" id="IPR017896">
    <property type="entry name" value="4Fe4S_Fe-S-bd"/>
</dbReference>
<keyword evidence="7" id="KW-0408">Iron</keyword>
<protein>
    <submittedName>
        <fullName evidence="13">NADH-quinone oxidoreductase, chain I</fullName>
    </submittedName>
</protein>
<dbReference type="GO" id="GO:0048038">
    <property type="term" value="F:quinone binding"/>
    <property type="evidence" value="ECO:0007669"/>
    <property type="project" value="UniProtKB-KW"/>
</dbReference>
<gene>
    <name evidence="13" type="ORF">HMPREF0322_02985</name>
</gene>
<keyword evidence="9" id="KW-0520">NAD</keyword>
<evidence type="ECO:0000256" key="3">
    <source>
        <dbReference type="ARBA" id="ARBA00022719"/>
    </source>
</evidence>
<dbReference type="GO" id="GO:0016020">
    <property type="term" value="C:membrane"/>
    <property type="evidence" value="ECO:0007669"/>
    <property type="project" value="InterPro"/>
</dbReference>
<dbReference type="GO" id="GO:0046872">
    <property type="term" value="F:metal ion binding"/>
    <property type="evidence" value="ECO:0007669"/>
    <property type="project" value="UniProtKB-KW"/>
</dbReference>
<keyword evidence="4" id="KW-0479">Metal-binding</keyword>
<dbReference type="Pfam" id="PF12838">
    <property type="entry name" value="Fer4_7"/>
    <property type="match status" value="1"/>
</dbReference>
<feature type="domain" description="4Fe-4S ferredoxin-type" evidence="12">
    <location>
        <begin position="83"/>
        <end position="112"/>
    </location>
</feature>
<evidence type="ECO:0000256" key="7">
    <source>
        <dbReference type="ARBA" id="ARBA00023004"/>
    </source>
</evidence>
<dbReference type="PROSITE" id="PS00198">
    <property type="entry name" value="4FE4S_FER_1"/>
    <property type="match status" value="1"/>
</dbReference>
<evidence type="ECO:0000256" key="1">
    <source>
        <dbReference type="ARBA" id="ARBA00022475"/>
    </source>
</evidence>
<evidence type="ECO:0000256" key="4">
    <source>
        <dbReference type="ARBA" id="ARBA00022723"/>
    </source>
</evidence>
<keyword evidence="3" id="KW-0874">Quinone</keyword>
<dbReference type="PANTHER" id="PTHR10849:SF24">
    <property type="entry name" value="NADH-QUINONE OXIDOREDUCTASE SUBUNIT I 2"/>
    <property type="match status" value="1"/>
</dbReference>
<keyword evidence="11" id="KW-0472">Membrane</keyword>
<evidence type="ECO:0000256" key="11">
    <source>
        <dbReference type="ARBA" id="ARBA00023136"/>
    </source>
</evidence>
<reference evidence="13 14" key="1">
    <citation type="submission" date="2011-08" db="EMBL/GenBank/DDBJ databases">
        <authorList>
            <person name="Weinstock G."/>
            <person name="Sodergren E."/>
            <person name="Clifton S."/>
            <person name="Fulton L."/>
            <person name="Fulton B."/>
            <person name="Courtney L."/>
            <person name="Fronick C."/>
            <person name="Harrison M."/>
            <person name="Strong C."/>
            <person name="Farmer C."/>
            <person name="Delahaunty K."/>
            <person name="Markovic C."/>
            <person name="Hall O."/>
            <person name="Minx P."/>
            <person name="Tomlinson C."/>
            <person name="Mitreva M."/>
            <person name="Hou S."/>
            <person name="Chen J."/>
            <person name="Wollam A."/>
            <person name="Pepin K.H."/>
            <person name="Johnson M."/>
            <person name="Bhonagiri V."/>
            <person name="Zhang X."/>
            <person name="Suruliraj S."/>
            <person name="Warren W."/>
            <person name="Chinwalla A."/>
            <person name="Mardis E.R."/>
            <person name="Wilson R.K."/>
        </authorList>
    </citation>
    <scope>NUCLEOTIDE SEQUENCE [LARGE SCALE GENOMIC DNA]</scope>
    <source>
        <strain evidence="13 14">DP7</strain>
    </source>
</reference>
<organism evidence="13 14">
    <name type="scientific">Desulfitobacterium hafniense DP7</name>
    <dbReference type="NCBI Taxonomy" id="537010"/>
    <lineage>
        <taxon>Bacteria</taxon>
        <taxon>Bacillati</taxon>
        <taxon>Bacillota</taxon>
        <taxon>Clostridia</taxon>
        <taxon>Eubacteriales</taxon>
        <taxon>Desulfitobacteriaceae</taxon>
        <taxon>Desulfitobacterium</taxon>
    </lineage>
</organism>
<evidence type="ECO:0000256" key="9">
    <source>
        <dbReference type="ARBA" id="ARBA00023027"/>
    </source>
</evidence>